<dbReference type="InterPro" id="IPR050902">
    <property type="entry name" value="ABC_Transporter_SBP"/>
</dbReference>
<evidence type="ECO:0000313" key="2">
    <source>
        <dbReference type="EMBL" id="PXW57032.1"/>
    </source>
</evidence>
<sequence>MTDIIAPPLSRRSLLHVTGLSALFIALRPMALLAQDASPQRIVAVGGAVTETLYALGAEGRIVGIDTTSLYPPSALKDKPNVGYMRQLSAEGVLSLSPDSVLVSAGSGPPAALKLLEEAGVRLVTIPDTPTAAGIIEKIHAIGRATGSEAAAARLASDVETRFAAVAKARETVTKPVKALFVLAMQNGRPLIAGTGTAADGMIALAGATNVGAGFSGYKAMTDEAIITAAPDVVVMMAREGLHADPDTVFANAALSATPAGAARRLVTADGHWLLGFGPRTPEAVAYLMQAFYPDLPAVKALSASEHLPAAAGR</sequence>
<dbReference type="SUPFAM" id="SSF53807">
    <property type="entry name" value="Helical backbone' metal receptor"/>
    <property type="match status" value="1"/>
</dbReference>
<organism evidence="2 3">
    <name type="scientific">Chelatococcus asaccharovorans</name>
    <dbReference type="NCBI Taxonomy" id="28210"/>
    <lineage>
        <taxon>Bacteria</taxon>
        <taxon>Pseudomonadati</taxon>
        <taxon>Pseudomonadota</taxon>
        <taxon>Alphaproteobacteria</taxon>
        <taxon>Hyphomicrobiales</taxon>
        <taxon>Chelatococcaceae</taxon>
        <taxon>Chelatococcus</taxon>
    </lineage>
</organism>
<dbReference type="PANTHER" id="PTHR30535:SF4">
    <property type="entry name" value="HEMIN-BINDING PERIPLASMIC PROTEIN HMUT"/>
    <property type="match status" value="1"/>
</dbReference>
<gene>
    <name evidence="2" type="ORF">C7450_10770</name>
</gene>
<name>A0A2V3U469_9HYPH</name>
<evidence type="ECO:0000313" key="3">
    <source>
        <dbReference type="Proteomes" id="UP000248021"/>
    </source>
</evidence>
<dbReference type="Gene3D" id="3.40.50.1980">
    <property type="entry name" value="Nitrogenase molybdenum iron protein domain"/>
    <property type="match status" value="2"/>
</dbReference>
<protein>
    <submittedName>
        <fullName evidence="2">Iron complex transport system substrate-binding protein</fullName>
    </submittedName>
</protein>
<dbReference type="InterPro" id="IPR006311">
    <property type="entry name" value="TAT_signal"/>
</dbReference>
<dbReference type="Proteomes" id="UP000248021">
    <property type="component" value="Unassembled WGS sequence"/>
</dbReference>
<dbReference type="PANTHER" id="PTHR30535">
    <property type="entry name" value="VITAMIN B12-BINDING PROTEIN"/>
    <property type="match status" value="1"/>
</dbReference>
<dbReference type="Pfam" id="PF01497">
    <property type="entry name" value="Peripla_BP_2"/>
    <property type="match status" value="1"/>
</dbReference>
<dbReference type="RefSeq" id="WP_110375663.1">
    <property type="nucleotide sequence ID" value="NZ_JAHBRY010000001.1"/>
</dbReference>
<dbReference type="PROSITE" id="PS50983">
    <property type="entry name" value="FE_B12_PBP"/>
    <property type="match status" value="1"/>
</dbReference>
<dbReference type="InterPro" id="IPR002491">
    <property type="entry name" value="ABC_transptr_periplasmic_BD"/>
</dbReference>
<comment type="caution">
    <text evidence="2">The sequence shown here is derived from an EMBL/GenBank/DDBJ whole genome shotgun (WGS) entry which is preliminary data.</text>
</comment>
<dbReference type="CDD" id="cd01149">
    <property type="entry name" value="HutB"/>
    <property type="match status" value="1"/>
</dbReference>
<proteinExistence type="predicted"/>
<keyword evidence="3" id="KW-1185">Reference proteome</keyword>
<dbReference type="EMBL" id="QJJK01000007">
    <property type="protein sequence ID" value="PXW57032.1"/>
    <property type="molecule type" value="Genomic_DNA"/>
</dbReference>
<accession>A0A2V3U469</accession>
<dbReference type="AlphaFoldDB" id="A0A2V3U469"/>
<dbReference type="OrthoDB" id="9797736at2"/>
<dbReference type="PROSITE" id="PS51318">
    <property type="entry name" value="TAT"/>
    <property type="match status" value="1"/>
</dbReference>
<feature type="domain" description="Fe/B12 periplasmic-binding" evidence="1">
    <location>
        <begin position="41"/>
        <end position="296"/>
    </location>
</feature>
<evidence type="ECO:0000259" key="1">
    <source>
        <dbReference type="PROSITE" id="PS50983"/>
    </source>
</evidence>
<reference evidence="2 3" key="1">
    <citation type="submission" date="2018-05" db="EMBL/GenBank/DDBJ databases">
        <title>Genomic Encyclopedia of Type Strains, Phase IV (KMG-IV): sequencing the most valuable type-strain genomes for metagenomic binning, comparative biology and taxonomic classification.</title>
        <authorList>
            <person name="Goeker M."/>
        </authorList>
    </citation>
    <scope>NUCLEOTIDE SEQUENCE [LARGE SCALE GENOMIC DNA]</scope>
    <source>
        <strain evidence="2 3">DSM 6462</strain>
    </source>
</reference>